<evidence type="ECO:0000313" key="2">
    <source>
        <dbReference type="Proteomes" id="UP000824120"/>
    </source>
</evidence>
<evidence type="ECO:0000313" key="1">
    <source>
        <dbReference type="EMBL" id="KAG5601092.1"/>
    </source>
</evidence>
<reference evidence="1 2" key="1">
    <citation type="submission" date="2020-09" db="EMBL/GenBank/DDBJ databases">
        <title>De no assembly of potato wild relative species, Solanum commersonii.</title>
        <authorList>
            <person name="Cho K."/>
        </authorList>
    </citation>
    <scope>NUCLEOTIDE SEQUENCE [LARGE SCALE GENOMIC DNA]</scope>
    <source>
        <strain evidence="1">LZ3.2</strain>
        <tissue evidence="1">Leaf</tissue>
    </source>
</reference>
<dbReference type="EMBL" id="JACXVP010000006">
    <property type="protein sequence ID" value="KAG5601092.1"/>
    <property type="molecule type" value="Genomic_DNA"/>
</dbReference>
<gene>
    <name evidence="1" type="ORF">H5410_032462</name>
</gene>
<keyword evidence="2" id="KW-1185">Reference proteome</keyword>
<dbReference type="Proteomes" id="UP000824120">
    <property type="component" value="Chromosome 6"/>
</dbReference>
<dbReference type="AlphaFoldDB" id="A0A9J5YPQ3"/>
<comment type="caution">
    <text evidence="1">The sequence shown here is derived from an EMBL/GenBank/DDBJ whole genome shotgun (WGS) entry which is preliminary data.</text>
</comment>
<organism evidence="1 2">
    <name type="scientific">Solanum commersonii</name>
    <name type="common">Commerson's wild potato</name>
    <name type="synonym">Commerson's nightshade</name>
    <dbReference type="NCBI Taxonomy" id="4109"/>
    <lineage>
        <taxon>Eukaryota</taxon>
        <taxon>Viridiplantae</taxon>
        <taxon>Streptophyta</taxon>
        <taxon>Embryophyta</taxon>
        <taxon>Tracheophyta</taxon>
        <taxon>Spermatophyta</taxon>
        <taxon>Magnoliopsida</taxon>
        <taxon>eudicotyledons</taxon>
        <taxon>Gunneridae</taxon>
        <taxon>Pentapetalae</taxon>
        <taxon>asterids</taxon>
        <taxon>lamiids</taxon>
        <taxon>Solanales</taxon>
        <taxon>Solanaceae</taxon>
        <taxon>Solanoideae</taxon>
        <taxon>Solaneae</taxon>
        <taxon>Solanum</taxon>
    </lineage>
</organism>
<proteinExistence type="predicted"/>
<accession>A0A9J5YPQ3</accession>
<name>A0A9J5YPQ3_SOLCO</name>
<protein>
    <submittedName>
        <fullName evidence="1">Uncharacterized protein</fullName>
    </submittedName>
</protein>
<sequence length="75" mass="8605">MAEMSLMVINNRIGRGERHREIRIWFVNSLFPSYHACDIESTGLQFCLLASLLFVGMNATTLRVSPHAKCHEREV</sequence>